<keyword evidence="3" id="KW-1185">Reference proteome</keyword>
<gene>
    <name evidence="1" type="ORF">FGRAMPH1_01T17331</name>
</gene>
<protein>
    <submittedName>
        <fullName evidence="1">Chromosome 3, complete genome</fullName>
    </submittedName>
</protein>
<dbReference type="InParanoid" id="A0A098DZ70"/>
<dbReference type="VEuPathDB" id="FungiDB:FGRAMPH1_01G17331"/>
<reference evidence="2 3" key="2">
    <citation type="journal article" date="2010" name="Nature">
        <title>Comparative genomics reveals mobile pathogenicity chromosomes in Fusarium.</title>
        <authorList>
            <person name="Ma L.J."/>
            <person name="van der Does H.C."/>
            <person name="Borkovich K.A."/>
            <person name="Coleman J.J."/>
            <person name="Daboussi M.J."/>
            <person name="Di Pietro A."/>
            <person name="Dufresne M."/>
            <person name="Freitag M."/>
            <person name="Grabherr M."/>
            <person name="Henrissat B."/>
            <person name="Houterman P.M."/>
            <person name="Kang S."/>
            <person name="Shim W.B."/>
            <person name="Woloshuk C."/>
            <person name="Xie X."/>
            <person name="Xu J.R."/>
            <person name="Antoniw J."/>
            <person name="Baker S.E."/>
            <person name="Bluhm B.H."/>
            <person name="Breakspear A."/>
            <person name="Brown D.W."/>
            <person name="Butchko R.A."/>
            <person name="Chapman S."/>
            <person name="Coulson R."/>
            <person name="Coutinho P.M."/>
            <person name="Danchin E.G."/>
            <person name="Diener A."/>
            <person name="Gale L.R."/>
            <person name="Gardiner D.M."/>
            <person name="Goff S."/>
            <person name="Hammond-Kosack K.E."/>
            <person name="Hilburn K."/>
            <person name="Hua-Van A."/>
            <person name="Jonkers W."/>
            <person name="Kazan K."/>
            <person name="Kodira C.D."/>
            <person name="Koehrsen M."/>
            <person name="Kumar L."/>
            <person name="Lee Y.H."/>
            <person name="Li L."/>
            <person name="Manners J.M."/>
            <person name="Miranda-Saavedra D."/>
            <person name="Mukherjee M."/>
            <person name="Park G."/>
            <person name="Park J."/>
            <person name="Park S.Y."/>
            <person name="Proctor R.H."/>
            <person name="Regev A."/>
            <person name="Ruiz-Roldan M.C."/>
            <person name="Sain D."/>
            <person name="Sakthikumar S."/>
            <person name="Sykes S."/>
            <person name="Schwartz D.C."/>
            <person name="Turgeon B.G."/>
            <person name="Wapinski I."/>
            <person name="Yoder O."/>
            <person name="Young S."/>
            <person name="Zeng Q."/>
            <person name="Zhou S."/>
            <person name="Galagan J."/>
            <person name="Cuomo C.A."/>
            <person name="Kistler H.C."/>
            <person name="Rep M."/>
        </authorList>
    </citation>
    <scope>GENOME REANNOTATION</scope>
    <source>
        <strain evidence="3">ATCC MYA-4620 / CBS 123657 / FGSC 9075 / NRRL 31084 / PH-1</strain>
        <strain evidence="2">PH-1 / ATCC MYA-4620 / FGSC 9075 / NRRL 31084</strain>
    </source>
</reference>
<evidence type="ECO:0000313" key="2">
    <source>
        <dbReference type="EnsemblFungi" id="CEF87151"/>
    </source>
</evidence>
<accession>A0A098DZ70</accession>
<accession>A0A0E0SL38</accession>
<sequence>MDMQPAANYGLVIRRIRGLLQGSRKQVEVGEFKEGRVELEVKVTQGFLDNAMQVGWGSFTAA</sequence>
<organism evidence="1 3">
    <name type="scientific">Gibberella zeae (strain ATCC MYA-4620 / CBS 123657 / FGSC 9075 / NRRL 31084 / PH-1)</name>
    <name type="common">Wheat head blight fungus</name>
    <name type="synonym">Fusarium graminearum</name>
    <dbReference type="NCBI Taxonomy" id="229533"/>
    <lineage>
        <taxon>Eukaryota</taxon>
        <taxon>Fungi</taxon>
        <taxon>Dikarya</taxon>
        <taxon>Ascomycota</taxon>
        <taxon>Pezizomycotina</taxon>
        <taxon>Sordariomycetes</taxon>
        <taxon>Hypocreomycetidae</taxon>
        <taxon>Hypocreales</taxon>
        <taxon>Nectriaceae</taxon>
        <taxon>Fusarium</taxon>
    </lineage>
</organism>
<evidence type="ECO:0000313" key="3">
    <source>
        <dbReference type="Proteomes" id="UP000070720"/>
    </source>
</evidence>
<reference evidence="2 3" key="1">
    <citation type="journal article" date="2007" name="Science">
        <title>The Fusarium graminearum genome reveals a link between localized polymorphism and pathogen specialization.</title>
        <authorList>
            <person name="Cuomo C.A."/>
            <person name="Gueldener U."/>
            <person name="Xu J.-R."/>
            <person name="Trail F."/>
            <person name="Turgeon B.G."/>
            <person name="Di Pietro A."/>
            <person name="Walton J.D."/>
            <person name="Ma L.-J."/>
            <person name="Baker S.E."/>
            <person name="Rep M."/>
            <person name="Adam G."/>
            <person name="Antoniw J."/>
            <person name="Baldwin T."/>
            <person name="Calvo S.E."/>
            <person name="Chang Y.-L."/>
            <person name="DeCaprio D."/>
            <person name="Gale L.R."/>
            <person name="Gnerre S."/>
            <person name="Goswami R.S."/>
            <person name="Hammond-Kosack K."/>
            <person name="Harris L.J."/>
            <person name="Hilburn K."/>
            <person name="Kennell J.C."/>
            <person name="Kroken S."/>
            <person name="Magnuson J.K."/>
            <person name="Mannhaupt G."/>
            <person name="Mauceli E.W."/>
            <person name="Mewes H.-W."/>
            <person name="Mitterbauer R."/>
            <person name="Muehlbauer G."/>
            <person name="Muensterkoetter M."/>
            <person name="Nelson D."/>
            <person name="O'Donnell K."/>
            <person name="Ouellet T."/>
            <person name="Qi W."/>
            <person name="Quesneville H."/>
            <person name="Roncero M.I.G."/>
            <person name="Seong K.-Y."/>
            <person name="Tetko I.V."/>
            <person name="Urban M."/>
            <person name="Waalwijk C."/>
            <person name="Ward T.J."/>
            <person name="Yao J."/>
            <person name="Birren B.W."/>
            <person name="Kistler H.C."/>
        </authorList>
    </citation>
    <scope>NUCLEOTIDE SEQUENCE [LARGE SCALE GENOMIC DNA]</scope>
    <source>
        <strain evidence="3">ATCC MYA-4620 / CBS 123657 / FGSC 9075 / NRRL 31084 / PH-1</strain>
        <strain evidence="2">PH-1 / ATCC MYA-4620 / FGSC 9075 / NRRL 31084</strain>
    </source>
</reference>
<dbReference type="AlphaFoldDB" id="A0A098DZ70"/>
<evidence type="ECO:0000313" key="1">
    <source>
        <dbReference type="EMBL" id="CEF87151.1"/>
    </source>
</evidence>
<reference evidence="1 3" key="3">
    <citation type="journal article" date="2015" name="BMC Genomics">
        <title>The completed genome sequence of the pathogenic ascomycete fungus Fusarium graminearum.</title>
        <authorList>
            <person name="King R."/>
            <person name="Urban M."/>
            <person name="Hammond-Kosack M.C."/>
            <person name="Hassani-Pak K."/>
            <person name="Hammond-Kosack K.E."/>
        </authorList>
    </citation>
    <scope>NUCLEOTIDE SEQUENCE [LARGE SCALE GENOMIC DNA]</scope>
    <source>
        <strain evidence="3">ATCC MYA-4620 / CBS 123657 / FGSC 9075 / NRRL 31084 / PH-1</strain>
        <strain evidence="1">PH-1</strain>
    </source>
</reference>
<dbReference type="EnsemblFungi" id="CEF87151">
    <property type="protein sequence ID" value="CEF87151"/>
    <property type="gene ID" value="FGRRES_16460"/>
</dbReference>
<proteinExistence type="predicted"/>
<dbReference type="Proteomes" id="UP000070720">
    <property type="component" value="Chromosome 3"/>
</dbReference>
<dbReference type="EMBL" id="HG970334">
    <property type="protein sequence ID" value="CEF87151.1"/>
    <property type="molecule type" value="Genomic_DNA"/>
</dbReference>
<name>A0A098DZ70_GIBZE</name>
<reference evidence="2" key="4">
    <citation type="submission" date="2017-01" db="UniProtKB">
        <authorList>
            <consortium name="EnsemblFungi"/>
        </authorList>
    </citation>
    <scope>IDENTIFICATION</scope>
    <source>
        <strain evidence="2">PH-1 / ATCC MYA-4620 / FGSC 9075 / NRRL 31084</strain>
    </source>
</reference>